<evidence type="ECO:0000313" key="2">
    <source>
        <dbReference type="EMBL" id="THU87778.1"/>
    </source>
</evidence>
<protein>
    <submittedName>
        <fullName evidence="2">Uncharacterized protein</fullName>
    </submittedName>
</protein>
<gene>
    <name evidence="2" type="ORF">K435DRAFT_804011</name>
</gene>
<keyword evidence="3" id="KW-1185">Reference proteome</keyword>
<evidence type="ECO:0000313" key="3">
    <source>
        <dbReference type="Proteomes" id="UP000297245"/>
    </source>
</evidence>
<accession>A0A4S8LGV2</accession>
<reference evidence="2 3" key="1">
    <citation type="journal article" date="2019" name="Nat. Ecol. Evol.">
        <title>Megaphylogeny resolves global patterns of mushroom evolution.</title>
        <authorList>
            <person name="Varga T."/>
            <person name="Krizsan K."/>
            <person name="Foldi C."/>
            <person name="Dima B."/>
            <person name="Sanchez-Garcia M."/>
            <person name="Sanchez-Ramirez S."/>
            <person name="Szollosi G.J."/>
            <person name="Szarkandi J.G."/>
            <person name="Papp V."/>
            <person name="Albert L."/>
            <person name="Andreopoulos W."/>
            <person name="Angelini C."/>
            <person name="Antonin V."/>
            <person name="Barry K.W."/>
            <person name="Bougher N.L."/>
            <person name="Buchanan P."/>
            <person name="Buyck B."/>
            <person name="Bense V."/>
            <person name="Catcheside P."/>
            <person name="Chovatia M."/>
            <person name="Cooper J."/>
            <person name="Damon W."/>
            <person name="Desjardin D."/>
            <person name="Finy P."/>
            <person name="Geml J."/>
            <person name="Haridas S."/>
            <person name="Hughes K."/>
            <person name="Justo A."/>
            <person name="Karasinski D."/>
            <person name="Kautmanova I."/>
            <person name="Kiss B."/>
            <person name="Kocsube S."/>
            <person name="Kotiranta H."/>
            <person name="LaButti K.M."/>
            <person name="Lechner B.E."/>
            <person name="Liimatainen K."/>
            <person name="Lipzen A."/>
            <person name="Lukacs Z."/>
            <person name="Mihaltcheva S."/>
            <person name="Morgado L.N."/>
            <person name="Niskanen T."/>
            <person name="Noordeloos M.E."/>
            <person name="Ohm R.A."/>
            <person name="Ortiz-Santana B."/>
            <person name="Ovrebo C."/>
            <person name="Racz N."/>
            <person name="Riley R."/>
            <person name="Savchenko A."/>
            <person name="Shiryaev A."/>
            <person name="Soop K."/>
            <person name="Spirin V."/>
            <person name="Szebenyi C."/>
            <person name="Tomsovsky M."/>
            <person name="Tulloss R.E."/>
            <person name="Uehling J."/>
            <person name="Grigoriev I.V."/>
            <person name="Vagvolgyi C."/>
            <person name="Papp T."/>
            <person name="Martin F.M."/>
            <person name="Miettinen O."/>
            <person name="Hibbett D.S."/>
            <person name="Nagy L.G."/>
        </authorList>
    </citation>
    <scope>NUCLEOTIDE SEQUENCE [LARGE SCALE GENOMIC DNA]</scope>
    <source>
        <strain evidence="2 3">CBS 962.96</strain>
    </source>
</reference>
<evidence type="ECO:0000256" key="1">
    <source>
        <dbReference type="SAM" id="MobiDB-lite"/>
    </source>
</evidence>
<dbReference type="EMBL" id="ML179435">
    <property type="protein sequence ID" value="THU87778.1"/>
    <property type="molecule type" value="Genomic_DNA"/>
</dbReference>
<organism evidence="2 3">
    <name type="scientific">Dendrothele bispora (strain CBS 962.96)</name>
    <dbReference type="NCBI Taxonomy" id="1314807"/>
    <lineage>
        <taxon>Eukaryota</taxon>
        <taxon>Fungi</taxon>
        <taxon>Dikarya</taxon>
        <taxon>Basidiomycota</taxon>
        <taxon>Agaricomycotina</taxon>
        <taxon>Agaricomycetes</taxon>
        <taxon>Agaricomycetidae</taxon>
        <taxon>Agaricales</taxon>
        <taxon>Agaricales incertae sedis</taxon>
        <taxon>Dendrothele</taxon>
    </lineage>
</organism>
<name>A0A4S8LGV2_DENBC</name>
<proteinExistence type="predicted"/>
<feature type="region of interest" description="Disordered" evidence="1">
    <location>
        <begin position="70"/>
        <end position="90"/>
    </location>
</feature>
<feature type="compositionally biased region" description="Acidic residues" evidence="1">
    <location>
        <begin position="74"/>
        <end position="83"/>
    </location>
</feature>
<dbReference type="AlphaFoldDB" id="A0A4S8LGV2"/>
<dbReference type="Proteomes" id="UP000297245">
    <property type="component" value="Unassembled WGS sequence"/>
</dbReference>
<sequence>MAMNDFSDGGDIDGNEFGMSRDRNVVRCRPKEFPTRRPPTPPLKMTWNLYSTSESERVGNIIILKCKKARAVESEEGTSESEEEQGKHERKSIECFTVVAMNRERDLRLFSQERKWLGRVDGACVGKKGLARESDSTLTNILTVHSLIPAVHNLAL</sequence>